<reference evidence="3" key="1">
    <citation type="journal article" date="2019" name="Int. J. Syst. Evol. Microbiol.">
        <title>The Global Catalogue of Microorganisms (GCM) 10K type strain sequencing project: providing services to taxonomists for standard genome sequencing and annotation.</title>
        <authorList>
            <consortium name="The Broad Institute Genomics Platform"/>
            <consortium name="The Broad Institute Genome Sequencing Center for Infectious Disease"/>
            <person name="Wu L."/>
            <person name="Ma J."/>
        </authorList>
    </citation>
    <scope>NUCLEOTIDE SEQUENCE [LARGE SCALE GENOMIC DNA]</scope>
    <source>
        <strain evidence="3">TBRC 7912</strain>
    </source>
</reference>
<protein>
    <submittedName>
        <fullName evidence="2">Uncharacterized protein</fullName>
    </submittedName>
</protein>
<dbReference type="RefSeq" id="WP_386196387.1">
    <property type="nucleotide sequence ID" value="NZ_JBHSBC010000053.1"/>
</dbReference>
<sequence length="86" mass="9448">MDDRPAEVRERWPAGVDRLIAHHGFGPDNGIREAAVESGYREACPGADRNYLGAPACIRNHRRKARHQDRLAVETAGRASAHPAVP</sequence>
<organism evidence="2 3">
    <name type="scientific">Streptosporangium jomthongense</name>
    <dbReference type="NCBI Taxonomy" id="1193683"/>
    <lineage>
        <taxon>Bacteria</taxon>
        <taxon>Bacillati</taxon>
        <taxon>Actinomycetota</taxon>
        <taxon>Actinomycetes</taxon>
        <taxon>Streptosporangiales</taxon>
        <taxon>Streptosporangiaceae</taxon>
        <taxon>Streptosporangium</taxon>
    </lineage>
</organism>
<evidence type="ECO:0000256" key="1">
    <source>
        <dbReference type="SAM" id="MobiDB-lite"/>
    </source>
</evidence>
<dbReference type="Proteomes" id="UP001595698">
    <property type="component" value="Unassembled WGS sequence"/>
</dbReference>
<comment type="caution">
    <text evidence="2">The sequence shown here is derived from an EMBL/GenBank/DDBJ whole genome shotgun (WGS) entry which is preliminary data.</text>
</comment>
<gene>
    <name evidence="2" type="ORF">ACFOYY_39345</name>
</gene>
<accession>A0ABV8FEZ7</accession>
<evidence type="ECO:0000313" key="2">
    <source>
        <dbReference type="EMBL" id="MFC3986240.1"/>
    </source>
</evidence>
<dbReference type="EMBL" id="JBHSBC010000053">
    <property type="protein sequence ID" value="MFC3986240.1"/>
    <property type="molecule type" value="Genomic_DNA"/>
</dbReference>
<feature type="region of interest" description="Disordered" evidence="1">
    <location>
        <begin position="63"/>
        <end position="86"/>
    </location>
</feature>
<proteinExistence type="predicted"/>
<keyword evidence="3" id="KW-1185">Reference proteome</keyword>
<name>A0ABV8FEZ7_9ACTN</name>
<evidence type="ECO:0000313" key="3">
    <source>
        <dbReference type="Proteomes" id="UP001595698"/>
    </source>
</evidence>